<protein>
    <recommendedName>
        <fullName evidence="3">Integrase, catalytic region, zinc finger, CCHC-type, peptidase aspartic, catalytic</fullName>
    </recommendedName>
</protein>
<name>A0A699HPS5_TANCI</name>
<accession>A0A699HPS5</accession>
<comment type="caution">
    <text evidence="2">The sequence shown here is derived from an EMBL/GenBank/DDBJ whole genome shotgun (WGS) entry which is preliminary data.</text>
</comment>
<feature type="coiled-coil region" evidence="1">
    <location>
        <begin position="170"/>
        <end position="247"/>
    </location>
</feature>
<organism evidence="2">
    <name type="scientific">Tanacetum cinerariifolium</name>
    <name type="common">Dalmatian daisy</name>
    <name type="synonym">Chrysanthemum cinerariifolium</name>
    <dbReference type="NCBI Taxonomy" id="118510"/>
    <lineage>
        <taxon>Eukaryota</taxon>
        <taxon>Viridiplantae</taxon>
        <taxon>Streptophyta</taxon>
        <taxon>Embryophyta</taxon>
        <taxon>Tracheophyta</taxon>
        <taxon>Spermatophyta</taxon>
        <taxon>Magnoliopsida</taxon>
        <taxon>eudicotyledons</taxon>
        <taxon>Gunneridae</taxon>
        <taxon>Pentapetalae</taxon>
        <taxon>asterids</taxon>
        <taxon>campanulids</taxon>
        <taxon>Asterales</taxon>
        <taxon>Asteraceae</taxon>
        <taxon>Asteroideae</taxon>
        <taxon>Anthemideae</taxon>
        <taxon>Anthemidinae</taxon>
        <taxon>Tanacetum</taxon>
    </lineage>
</organism>
<evidence type="ECO:0008006" key="3">
    <source>
        <dbReference type="Google" id="ProtNLM"/>
    </source>
</evidence>
<reference evidence="2" key="1">
    <citation type="journal article" date="2019" name="Sci. Rep.">
        <title>Draft genome of Tanacetum cinerariifolium, the natural source of mosquito coil.</title>
        <authorList>
            <person name="Yamashiro T."/>
            <person name="Shiraishi A."/>
            <person name="Satake H."/>
            <person name="Nakayama K."/>
        </authorList>
    </citation>
    <scope>NUCLEOTIDE SEQUENCE</scope>
</reference>
<proteinExistence type="predicted"/>
<dbReference type="EMBL" id="BKCJ010188424">
    <property type="protein sequence ID" value="GEY55392.1"/>
    <property type="molecule type" value="Genomic_DNA"/>
</dbReference>
<gene>
    <name evidence="2" type="ORF">Tci_427366</name>
</gene>
<sequence length="627" mass="70883">MPHVEYAPAVYQQYEFSSPDTRLVVPVFQKGDDPIDAINHMMSFLTSVVTSRYPSTNNQLRNASNSRQQATINNGREEELEFLADPGIAETSSTQYAVTNNAAYQADDLDAYDSDCDELNLAKITLMVNLSHYGSDNLAENSSLPALQDDLILSVIEQLKTQVVNCTKINQDNKNINEILTAELERYKNQERILKEHNNVDNASVSYEQSLEIKKLKHTLSEHLKEKEALEQKVTLLTNDFQKEESRNIDRELALEKHALGFQNLCYLKRAQQLKPKLYDGSVIEKSDAIVIHDAKETLLLAEDSRFKMLQKQNEPIMSEKKVNTKPVDYVTLNQLLKNFETHFVPQAELSAKQAFWSRYSVQPEEPNLSVSTAIVEVPKELPKVSMVNSSLKKLKFHLASFDMAVEQHCVEKNKFQDKMKNVLKDNERLLEQVKSVDIMNIVVHDHVNSTDKIVKERVLVITALKETLSKLKGKAVVNEAVPLHSIDLELMEIDVASLAPKLRNTRTAHTDYLRHTQEETATLREIVESERLLNPLNTSLDYACKYTKRIQELLIILQQTFPCIPNLGTKLMAVTLKNNNKKIRLTKHIPTSGNTPVKTTSSTNVVSNTHVLSSTGVNLFASASGS</sequence>
<dbReference type="AlphaFoldDB" id="A0A699HPS5"/>
<evidence type="ECO:0000256" key="1">
    <source>
        <dbReference type="SAM" id="Coils"/>
    </source>
</evidence>
<evidence type="ECO:0000313" key="2">
    <source>
        <dbReference type="EMBL" id="GEY55392.1"/>
    </source>
</evidence>
<keyword evidence="1" id="KW-0175">Coiled coil</keyword>